<keyword evidence="4 6" id="KW-1133">Transmembrane helix</keyword>
<dbReference type="Pfam" id="PF06271">
    <property type="entry name" value="RDD"/>
    <property type="match status" value="1"/>
</dbReference>
<comment type="subcellular location">
    <subcellularLocation>
        <location evidence="1">Cell membrane</location>
        <topology evidence="1">Multi-pass membrane protein</topology>
    </subcellularLocation>
</comment>
<dbReference type="PANTHER" id="PTHR36115">
    <property type="entry name" value="PROLINE-RICH ANTIGEN HOMOLOG-RELATED"/>
    <property type="match status" value="1"/>
</dbReference>
<keyword evidence="3 6" id="KW-0812">Transmembrane</keyword>
<dbReference type="InterPro" id="IPR051791">
    <property type="entry name" value="Pra-immunoreactive"/>
</dbReference>
<evidence type="ECO:0000256" key="4">
    <source>
        <dbReference type="ARBA" id="ARBA00022989"/>
    </source>
</evidence>
<dbReference type="Proteomes" id="UP000192472">
    <property type="component" value="Unassembled WGS sequence"/>
</dbReference>
<feature type="transmembrane region" description="Helical" evidence="6">
    <location>
        <begin position="89"/>
        <end position="112"/>
    </location>
</feature>
<feature type="transmembrane region" description="Helical" evidence="6">
    <location>
        <begin position="16"/>
        <end position="36"/>
    </location>
</feature>
<dbReference type="InterPro" id="IPR010432">
    <property type="entry name" value="RDD"/>
</dbReference>
<dbReference type="STRING" id="692418.SAMN04488029_1211"/>
<feature type="transmembrane region" description="Helical" evidence="6">
    <location>
        <begin position="42"/>
        <end position="60"/>
    </location>
</feature>
<dbReference type="AlphaFoldDB" id="A0A1W2G8T4"/>
<sequence length="133" mass="15478">MNINSKTKFATFPQRLFAFNIDFLVFLFGAVVLSLLIKDDGWFWGAVVCFVCIYHAALESSGWQATLGKKYTHLQVVDERGIRLSFLRALLRIITKYLSLLLFFGGFFMIYFRKDRKGLHDFLTKTYVVDRSN</sequence>
<proteinExistence type="predicted"/>
<dbReference type="EMBL" id="FWYF01000001">
    <property type="protein sequence ID" value="SMD32852.1"/>
    <property type="molecule type" value="Genomic_DNA"/>
</dbReference>
<dbReference type="OrthoDB" id="9793824at2"/>
<evidence type="ECO:0000256" key="5">
    <source>
        <dbReference type="ARBA" id="ARBA00023136"/>
    </source>
</evidence>
<evidence type="ECO:0000256" key="1">
    <source>
        <dbReference type="ARBA" id="ARBA00004651"/>
    </source>
</evidence>
<keyword evidence="2" id="KW-1003">Cell membrane</keyword>
<evidence type="ECO:0000259" key="7">
    <source>
        <dbReference type="Pfam" id="PF06271"/>
    </source>
</evidence>
<evidence type="ECO:0000313" key="9">
    <source>
        <dbReference type="Proteomes" id="UP000192472"/>
    </source>
</evidence>
<keyword evidence="5 6" id="KW-0472">Membrane</keyword>
<dbReference type="RefSeq" id="WP_084371491.1">
    <property type="nucleotide sequence ID" value="NZ_FWYF01000001.1"/>
</dbReference>
<feature type="domain" description="RDD" evidence="7">
    <location>
        <begin position="10"/>
        <end position="124"/>
    </location>
</feature>
<evidence type="ECO:0000256" key="2">
    <source>
        <dbReference type="ARBA" id="ARBA00022475"/>
    </source>
</evidence>
<gene>
    <name evidence="8" type="ORF">SAMN04488029_1211</name>
</gene>
<accession>A0A1W2G8T4</accession>
<organism evidence="8 9">
    <name type="scientific">Reichenbachiella faecimaris</name>
    <dbReference type="NCBI Taxonomy" id="692418"/>
    <lineage>
        <taxon>Bacteria</taxon>
        <taxon>Pseudomonadati</taxon>
        <taxon>Bacteroidota</taxon>
        <taxon>Cytophagia</taxon>
        <taxon>Cytophagales</taxon>
        <taxon>Reichenbachiellaceae</taxon>
        <taxon>Reichenbachiella</taxon>
    </lineage>
</organism>
<evidence type="ECO:0000256" key="6">
    <source>
        <dbReference type="SAM" id="Phobius"/>
    </source>
</evidence>
<evidence type="ECO:0000313" key="8">
    <source>
        <dbReference type="EMBL" id="SMD32852.1"/>
    </source>
</evidence>
<reference evidence="8 9" key="1">
    <citation type="submission" date="2017-04" db="EMBL/GenBank/DDBJ databases">
        <authorList>
            <person name="Afonso C.L."/>
            <person name="Miller P.J."/>
            <person name="Scott M.A."/>
            <person name="Spackman E."/>
            <person name="Goraichik I."/>
            <person name="Dimitrov K.M."/>
            <person name="Suarez D.L."/>
            <person name="Swayne D.E."/>
        </authorList>
    </citation>
    <scope>NUCLEOTIDE SEQUENCE [LARGE SCALE GENOMIC DNA]</scope>
    <source>
        <strain evidence="8 9">DSM 26133</strain>
    </source>
</reference>
<protein>
    <submittedName>
        <fullName evidence="8">Uncharacterized membrane protein YckC, RDD family</fullName>
    </submittedName>
</protein>
<keyword evidence="9" id="KW-1185">Reference proteome</keyword>
<name>A0A1W2G8T4_REIFA</name>
<dbReference type="GO" id="GO:0005886">
    <property type="term" value="C:plasma membrane"/>
    <property type="evidence" value="ECO:0007669"/>
    <property type="project" value="UniProtKB-SubCell"/>
</dbReference>
<evidence type="ECO:0000256" key="3">
    <source>
        <dbReference type="ARBA" id="ARBA00022692"/>
    </source>
</evidence>
<dbReference type="PANTHER" id="PTHR36115:SF4">
    <property type="entry name" value="MEMBRANE PROTEIN"/>
    <property type="match status" value="1"/>
</dbReference>